<evidence type="ECO:0000256" key="1">
    <source>
        <dbReference type="SAM" id="MobiDB-lite"/>
    </source>
</evidence>
<dbReference type="Proteomes" id="UP001221898">
    <property type="component" value="Unassembled WGS sequence"/>
</dbReference>
<gene>
    <name evidence="2" type="ORF">AAFF_G00042040</name>
</gene>
<evidence type="ECO:0000313" key="2">
    <source>
        <dbReference type="EMBL" id="KAJ8394849.1"/>
    </source>
</evidence>
<dbReference type="AlphaFoldDB" id="A0AAD7S2Q9"/>
<reference evidence="2" key="1">
    <citation type="journal article" date="2023" name="Science">
        <title>Genome structures resolve the early diversification of teleost fishes.</title>
        <authorList>
            <person name="Parey E."/>
            <person name="Louis A."/>
            <person name="Montfort J."/>
            <person name="Bouchez O."/>
            <person name="Roques C."/>
            <person name="Iampietro C."/>
            <person name="Lluch J."/>
            <person name="Castinel A."/>
            <person name="Donnadieu C."/>
            <person name="Desvignes T."/>
            <person name="Floi Bucao C."/>
            <person name="Jouanno E."/>
            <person name="Wen M."/>
            <person name="Mejri S."/>
            <person name="Dirks R."/>
            <person name="Jansen H."/>
            <person name="Henkel C."/>
            <person name="Chen W.J."/>
            <person name="Zahm M."/>
            <person name="Cabau C."/>
            <person name="Klopp C."/>
            <person name="Thompson A.W."/>
            <person name="Robinson-Rechavi M."/>
            <person name="Braasch I."/>
            <person name="Lecointre G."/>
            <person name="Bobe J."/>
            <person name="Postlethwait J.H."/>
            <person name="Berthelot C."/>
            <person name="Roest Crollius H."/>
            <person name="Guiguen Y."/>
        </authorList>
    </citation>
    <scope>NUCLEOTIDE SEQUENCE</scope>
    <source>
        <strain evidence="2">NC1722</strain>
    </source>
</reference>
<protein>
    <submittedName>
        <fullName evidence="2">Uncharacterized protein</fullName>
    </submittedName>
</protein>
<sequence>MRGVVNRSTDVPRLAPPTRCGQSFRFRSARLPGNRCVERGCHVSHLVFDPVTPQWAPSHCFISTCVLRSAYFQPLEVGLVQIPFPAAGATADEGLPKAAGDPLMTRLLPARGPSAPRSLQGARRRNPLASDANRSRVRTGAGSHSRAPGPAAPVIVPALAGSAYL</sequence>
<keyword evidence="3" id="KW-1185">Reference proteome</keyword>
<dbReference type="EMBL" id="JAINUG010000122">
    <property type="protein sequence ID" value="KAJ8394849.1"/>
    <property type="molecule type" value="Genomic_DNA"/>
</dbReference>
<proteinExistence type="predicted"/>
<name>A0AAD7S2Q9_9TELE</name>
<feature type="region of interest" description="Disordered" evidence="1">
    <location>
        <begin position="98"/>
        <end position="149"/>
    </location>
</feature>
<accession>A0AAD7S2Q9</accession>
<organism evidence="2 3">
    <name type="scientific">Aldrovandia affinis</name>
    <dbReference type="NCBI Taxonomy" id="143900"/>
    <lineage>
        <taxon>Eukaryota</taxon>
        <taxon>Metazoa</taxon>
        <taxon>Chordata</taxon>
        <taxon>Craniata</taxon>
        <taxon>Vertebrata</taxon>
        <taxon>Euteleostomi</taxon>
        <taxon>Actinopterygii</taxon>
        <taxon>Neopterygii</taxon>
        <taxon>Teleostei</taxon>
        <taxon>Notacanthiformes</taxon>
        <taxon>Halosauridae</taxon>
        <taxon>Aldrovandia</taxon>
    </lineage>
</organism>
<comment type="caution">
    <text evidence="2">The sequence shown here is derived from an EMBL/GenBank/DDBJ whole genome shotgun (WGS) entry which is preliminary data.</text>
</comment>
<evidence type="ECO:0000313" key="3">
    <source>
        <dbReference type="Proteomes" id="UP001221898"/>
    </source>
</evidence>